<comment type="caution">
    <text evidence="8">The sequence shown here is derived from an EMBL/GenBank/DDBJ whole genome shotgun (WGS) entry which is preliminary data.</text>
</comment>
<evidence type="ECO:0000313" key="8">
    <source>
        <dbReference type="EMBL" id="NJP99331.1"/>
    </source>
</evidence>
<dbReference type="InterPro" id="IPR007627">
    <property type="entry name" value="RNA_pol_sigma70_r2"/>
</dbReference>
<feature type="domain" description="RNA polymerase sigma-70 region 4" evidence="7">
    <location>
        <begin position="132"/>
        <end position="180"/>
    </location>
</feature>
<dbReference type="SUPFAM" id="SSF88946">
    <property type="entry name" value="Sigma2 domain of RNA polymerase sigma factors"/>
    <property type="match status" value="1"/>
</dbReference>
<evidence type="ECO:0000313" key="9">
    <source>
        <dbReference type="Proteomes" id="UP000695264"/>
    </source>
</evidence>
<gene>
    <name evidence="8" type="ORF">HCK00_01875</name>
</gene>
<keyword evidence="5" id="KW-0804">Transcription</keyword>
<dbReference type="PANTHER" id="PTHR43133:SF62">
    <property type="entry name" value="RNA POLYMERASE SIGMA FACTOR SIGZ"/>
    <property type="match status" value="1"/>
</dbReference>
<evidence type="ECO:0000256" key="4">
    <source>
        <dbReference type="ARBA" id="ARBA00023125"/>
    </source>
</evidence>
<dbReference type="CDD" id="cd06171">
    <property type="entry name" value="Sigma70_r4"/>
    <property type="match status" value="1"/>
</dbReference>
<dbReference type="InterPro" id="IPR013324">
    <property type="entry name" value="RNA_pol_sigma_r3/r4-like"/>
</dbReference>
<feature type="domain" description="RNA polymerase sigma-70 region 2" evidence="6">
    <location>
        <begin position="30"/>
        <end position="97"/>
    </location>
</feature>
<dbReference type="SUPFAM" id="SSF88659">
    <property type="entry name" value="Sigma3 and sigma4 domains of RNA polymerase sigma factors"/>
    <property type="match status" value="1"/>
</dbReference>
<evidence type="ECO:0000259" key="7">
    <source>
        <dbReference type="Pfam" id="PF04545"/>
    </source>
</evidence>
<keyword evidence="9" id="KW-1185">Reference proteome</keyword>
<evidence type="ECO:0000256" key="1">
    <source>
        <dbReference type="ARBA" id="ARBA00010641"/>
    </source>
</evidence>
<evidence type="ECO:0000256" key="5">
    <source>
        <dbReference type="ARBA" id="ARBA00023163"/>
    </source>
</evidence>
<evidence type="ECO:0000256" key="3">
    <source>
        <dbReference type="ARBA" id="ARBA00023082"/>
    </source>
</evidence>
<comment type="similarity">
    <text evidence="1">Belongs to the sigma-70 factor family. ECF subfamily.</text>
</comment>
<evidence type="ECO:0000259" key="6">
    <source>
        <dbReference type="Pfam" id="PF04542"/>
    </source>
</evidence>
<dbReference type="NCBIfam" id="TIGR02937">
    <property type="entry name" value="sigma70-ECF"/>
    <property type="match status" value="1"/>
</dbReference>
<keyword evidence="4" id="KW-0238">DNA-binding</keyword>
<dbReference type="PANTHER" id="PTHR43133">
    <property type="entry name" value="RNA POLYMERASE ECF-TYPE SIGMA FACTO"/>
    <property type="match status" value="1"/>
</dbReference>
<dbReference type="Proteomes" id="UP000695264">
    <property type="component" value="Unassembled WGS sequence"/>
</dbReference>
<dbReference type="Gene3D" id="1.10.1740.10">
    <property type="match status" value="1"/>
</dbReference>
<dbReference type="InterPro" id="IPR007630">
    <property type="entry name" value="RNA_pol_sigma70_r4"/>
</dbReference>
<keyword evidence="2" id="KW-0805">Transcription regulation</keyword>
<dbReference type="EMBL" id="JAATEN010000001">
    <property type="protein sequence ID" value="NJP99331.1"/>
    <property type="molecule type" value="Genomic_DNA"/>
</dbReference>
<protein>
    <submittedName>
        <fullName evidence="8">Sigma-70 family RNA polymerase sigma factor</fullName>
    </submittedName>
</protein>
<reference evidence="8 9" key="1">
    <citation type="submission" date="2020-03" db="EMBL/GenBank/DDBJ databases">
        <title>WGS of actinomycetes isolated from Thailand.</title>
        <authorList>
            <person name="Thawai C."/>
        </authorList>
    </citation>
    <scope>NUCLEOTIDE SEQUENCE [LARGE SCALE GENOMIC DNA]</scope>
    <source>
        <strain evidence="8 9">PLAI 1-29</strain>
    </source>
</reference>
<accession>A0ABX1BUA9</accession>
<keyword evidence="3" id="KW-0731">Sigma factor</keyword>
<dbReference type="InterPro" id="IPR039425">
    <property type="entry name" value="RNA_pol_sigma-70-like"/>
</dbReference>
<sequence>MVTSVTGTRADAELAEGFARGDEGCLAEAYRRWAGLVHTVAYRTLGDSGEAEDVTQEVFVSAWRGRVGYSPAKGSLPGWLLGITRHRVADALDARGRRQDKIRRAAAGAAVRPTGDDPGDEVVDSVLVLDELGALPQPQQQILRLAFYDDLTQAQIAERLDLPLGTVKTHVRRSLGRLRHRMETDG</sequence>
<dbReference type="InterPro" id="IPR013325">
    <property type="entry name" value="RNA_pol_sigma_r2"/>
</dbReference>
<proteinExistence type="inferred from homology"/>
<organism evidence="8 9">
    <name type="scientific">Streptomyces zingiberis</name>
    <dbReference type="NCBI Taxonomy" id="2053010"/>
    <lineage>
        <taxon>Bacteria</taxon>
        <taxon>Bacillati</taxon>
        <taxon>Actinomycetota</taxon>
        <taxon>Actinomycetes</taxon>
        <taxon>Kitasatosporales</taxon>
        <taxon>Streptomycetaceae</taxon>
        <taxon>Streptomyces</taxon>
    </lineage>
</organism>
<dbReference type="InterPro" id="IPR036388">
    <property type="entry name" value="WH-like_DNA-bd_sf"/>
</dbReference>
<dbReference type="Gene3D" id="1.10.10.10">
    <property type="entry name" value="Winged helix-like DNA-binding domain superfamily/Winged helix DNA-binding domain"/>
    <property type="match status" value="1"/>
</dbReference>
<dbReference type="Pfam" id="PF04542">
    <property type="entry name" value="Sigma70_r2"/>
    <property type="match status" value="1"/>
</dbReference>
<evidence type="ECO:0000256" key="2">
    <source>
        <dbReference type="ARBA" id="ARBA00023015"/>
    </source>
</evidence>
<dbReference type="InterPro" id="IPR014284">
    <property type="entry name" value="RNA_pol_sigma-70_dom"/>
</dbReference>
<dbReference type="Pfam" id="PF04545">
    <property type="entry name" value="Sigma70_r4"/>
    <property type="match status" value="1"/>
</dbReference>
<name>A0ABX1BUA9_9ACTN</name>